<dbReference type="CDD" id="cd00085">
    <property type="entry name" value="HNHc"/>
    <property type="match status" value="1"/>
</dbReference>
<dbReference type="InterPro" id="IPR002711">
    <property type="entry name" value="HNH"/>
</dbReference>
<proteinExistence type="predicted"/>
<reference evidence="2 3" key="1">
    <citation type="submission" date="2023-10" db="EMBL/GenBank/DDBJ databases">
        <title>The complete genome sequence of Methanoculleus palmolei DSM 4273.</title>
        <authorList>
            <person name="Lai S.-J."/>
            <person name="You Y.-T."/>
            <person name="Chen S.-C."/>
        </authorList>
    </citation>
    <scope>NUCLEOTIDE SEQUENCE [LARGE SCALE GENOMIC DNA]</scope>
    <source>
        <strain evidence="2 3">DSM 4273</strain>
    </source>
</reference>
<organism evidence="2 3">
    <name type="scientific">Methanoculleus palmolei</name>
    <dbReference type="NCBI Taxonomy" id="72612"/>
    <lineage>
        <taxon>Archaea</taxon>
        <taxon>Methanobacteriati</taxon>
        <taxon>Methanobacteriota</taxon>
        <taxon>Stenosarchaea group</taxon>
        <taxon>Methanomicrobia</taxon>
        <taxon>Methanomicrobiales</taxon>
        <taxon>Methanomicrobiaceae</taxon>
        <taxon>Methanoculleus</taxon>
    </lineage>
</organism>
<dbReference type="AlphaFoldDB" id="A0ABD8A623"/>
<evidence type="ECO:0000313" key="2">
    <source>
        <dbReference type="EMBL" id="WOX54974.1"/>
    </source>
</evidence>
<evidence type="ECO:0000259" key="1">
    <source>
        <dbReference type="SMART" id="SM00507"/>
    </source>
</evidence>
<evidence type="ECO:0000313" key="3">
    <source>
        <dbReference type="Proteomes" id="UP001626603"/>
    </source>
</evidence>
<dbReference type="Pfam" id="PF01844">
    <property type="entry name" value="HNH"/>
    <property type="match status" value="1"/>
</dbReference>
<dbReference type="Proteomes" id="UP001626603">
    <property type="component" value="Chromosome"/>
</dbReference>
<keyword evidence="3" id="KW-1185">Reference proteome</keyword>
<feature type="domain" description="HNH nuclease" evidence="1">
    <location>
        <begin position="69"/>
        <end position="117"/>
    </location>
</feature>
<keyword evidence="2" id="KW-0540">Nuclease</keyword>
<keyword evidence="2" id="KW-0378">Hydrolase</keyword>
<dbReference type="GO" id="GO:0004519">
    <property type="term" value="F:endonuclease activity"/>
    <property type="evidence" value="ECO:0007669"/>
    <property type="project" value="UniProtKB-KW"/>
</dbReference>
<name>A0ABD8A623_9EURY</name>
<protein>
    <submittedName>
        <fullName evidence="2">HNH endonuclease signature motif containing protein</fullName>
    </submittedName>
</protein>
<gene>
    <name evidence="2" type="ORF">R6Y95_05735</name>
</gene>
<accession>A0ABD8A623</accession>
<dbReference type="Gene3D" id="1.10.30.50">
    <property type="match status" value="1"/>
</dbReference>
<dbReference type="InterPro" id="IPR003615">
    <property type="entry name" value="HNH_nuc"/>
</dbReference>
<dbReference type="SMART" id="SM00507">
    <property type="entry name" value="HNHc"/>
    <property type="match status" value="1"/>
</dbReference>
<sequence>MTVDLQLDLDAFDRTHASPLCDGRPDRNGFVRLCCRCPFAVREEGAVFCEEFGVRIRARAKYGLRGWREVRTAVLDRDGGACAVCGATADLHVHHIDLDPTNDDPENLLTLCGICHARVHTELRREGGAARVARVIPAMRHRPRPA</sequence>
<keyword evidence="2" id="KW-0255">Endonuclease</keyword>
<dbReference type="EMBL" id="CP137641">
    <property type="protein sequence ID" value="WOX54974.1"/>
    <property type="molecule type" value="Genomic_DNA"/>
</dbReference>